<evidence type="ECO:0000256" key="4">
    <source>
        <dbReference type="ARBA" id="ARBA00014839"/>
    </source>
</evidence>
<feature type="binding site" evidence="12">
    <location>
        <position position="76"/>
    </location>
    <ligand>
        <name>Fe cation</name>
        <dbReference type="ChEBI" id="CHEBI:24875"/>
        <label>1</label>
    </ligand>
</feature>
<evidence type="ECO:0000256" key="12">
    <source>
        <dbReference type="PIRSR" id="PIRSR604793-1"/>
    </source>
</evidence>
<dbReference type="RefSeq" id="WP_250856980.1">
    <property type="nucleotide sequence ID" value="NZ_JAGSOJ010000001.1"/>
</dbReference>
<keyword evidence="16" id="KW-1185">Reference proteome</keyword>
<reference evidence="15" key="2">
    <citation type="submission" date="2021-04" db="EMBL/GenBank/DDBJ databases">
        <authorList>
            <person name="Dong X."/>
        </authorList>
    </citation>
    <scope>NUCLEOTIDE SEQUENCE</scope>
    <source>
        <strain evidence="15">ZWT</strain>
    </source>
</reference>
<dbReference type="InterPro" id="IPR004462">
    <property type="entry name" value="Desulfoferrodoxin_N"/>
</dbReference>
<evidence type="ECO:0000256" key="6">
    <source>
        <dbReference type="ARBA" id="ARBA00022723"/>
    </source>
</evidence>
<feature type="binding site" evidence="12">
    <location>
        <position position="49"/>
    </location>
    <ligand>
        <name>Fe cation</name>
        <dbReference type="ChEBI" id="CHEBI:24875"/>
        <label>2</label>
        <note>catalytic</note>
    </ligand>
</feature>
<evidence type="ECO:0000313" key="16">
    <source>
        <dbReference type="Proteomes" id="UP001056429"/>
    </source>
</evidence>
<evidence type="ECO:0000256" key="5">
    <source>
        <dbReference type="ARBA" id="ARBA00022448"/>
    </source>
</evidence>
<dbReference type="Pfam" id="PF01880">
    <property type="entry name" value="Desulfoferrodox"/>
    <property type="match status" value="1"/>
</dbReference>
<evidence type="ECO:0000313" key="15">
    <source>
        <dbReference type="EMBL" id="MCM1988174.1"/>
    </source>
</evidence>
<evidence type="ECO:0000256" key="11">
    <source>
        <dbReference type="ARBA" id="ARBA00047448"/>
    </source>
</evidence>
<dbReference type="InterPro" id="IPR036073">
    <property type="entry name" value="Desulfoferrodoxin_Fe-bd_dom_sf"/>
</dbReference>
<dbReference type="NCBIfam" id="TIGR00320">
    <property type="entry name" value="dfx_rbo"/>
    <property type="match status" value="1"/>
</dbReference>
<dbReference type="Gene3D" id="2.20.28.100">
    <property type="entry name" value="Desulphoferrodoxin, N-terminal domain"/>
    <property type="match status" value="1"/>
</dbReference>
<feature type="domain" description="Desulfoferrodoxin ferrous iron-binding" evidence="13">
    <location>
        <begin position="42"/>
        <end position="126"/>
    </location>
</feature>
<proteinExistence type="inferred from homology"/>
<dbReference type="InterPro" id="IPR051233">
    <property type="entry name" value="Desulfoferrodoxin_SOR"/>
</dbReference>
<dbReference type="InterPro" id="IPR038094">
    <property type="entry name" value="Desulfoferrodoxin_N_sf"/>
</dbReference>
<dbReference type="EC" id="1.15.1.2" evidence="3"/>
<dbReference type="NCBIfam" id="TIGR00319">
    <property type="entry name" value="desulf_FeS4"/>
    <property type="match status" value="1"/>
</dbReference>
<feature type="binding site" evidence="12">
    <location>
        <position position="30"/>
    </location>
    <ligand>
        <name>Fe cation</name>
        <dbReference type="ChEBI" id="CHEBI:24875"/>
        <label>1</label>
    </ligand>
</feature>
<evidence type="ECO:0000256" key="2">
    <source>
        <dbReference type="ARBA" id="ARBA00005941"/>
    </source>
</evidence>
<accession>A0A9J6NVZ2</accession>
<keyword evidence="5" id="KW-0813">Transport</keyword>
<dbReference type="PANTHER" id="PTHR36541:SF1">
    <property type="entry name" value="SUPEROXIDE REDUCTASE-RELATED"/>
    <property type="match status" value="1"/>
</dbReference>
<dbReference type="Proteomes" id="UP001056429">
    <property type="component" value="Unassembled WGS sequence"/>
</dbReference>
<evidence type="ECO:0000259" key="14">
    <source>
        <dbReference type="Pfam" id="PF06397"/>
    </source>
</evidence>
<dbReference type="EMBL" id="JAGSOJ010000001">
    <property type="protein sequence ID" value="MCM1988174.1"/>
    <property type="molecule type" value="Genomic_DNA"/>
</dbReference>
<comment type="function">
    <text evidence="9">Catalyzes the one-electron reduction of superoxide anion radical to hydrogen peroxide at a nonheme ferrous iron center. Plays a fundamental role in case of oxidative stress via its superoxide detoxification activity.</text>
</comment>
<dbReference type="SUPFAM" id="SSF57802">
    <property type="entry name" value="Rubredoxin-like"/>
    <property type="match status" value="1"/>
</dbReference>
<evidence type="ECO:0000256" key="10">
    <source>
        <dbReference type="ARBA" id="ARBA00031398"/>
    </source>
</evidence>
<comment type="cofactor">
    <cofactor evidence="1">
        <name>Cu(2+)</name>
        <dbReference type="ChEBI" id="CHEBI:29036"/>
    </cofactor>
</comment>
<reference evidence="15" key="1">
    <citation type="journal article" date="2021" name="mSystems">
        <title>Bacteria and Archaea Synergistically Convert Glycine Betaine to Biogenic Methane in the Formosa Cold Seep of the South China Sea.</title>
        <authorList>
            <person name="Li L."/>
            <person name="Zhang W."/>
            <person name="Zhang S."/>
            <person name="Song L."/>
            <person name="Sun Q."/>
            <person name="Zhang H."/>
            <person name="Xiang H."/>
            <person name="Dong X."/>
        </authorList>
    </citation>
    <scope>NUCLEOTIDE SEQUENCE</scope>
    <source>
        <strain evidence="15">ZWT</strain>
    </source>
</reference>
<evidence type="ECO:0000256" key="9">
    <source>
        <dbReference type="ARBA" id="ARBA00024690"/>
    </source>
</evidence>
<feature type="binding site" evidence="12">
    <location>
        <position position="121"/>
    </location>
    <ligand>
        <name>Fe cation</name>
        <dbReference type="ChEBI" id="CHEBI:24875"/>
        <label>1</label>
    </ligand>
</feature>
<dbReference type="Gene3D" id="2.60.40.730">
    <property type="entry name" value="SOR catalytic domain"/>
    <property type="match status" value="1"/>
</dbReference>
<dbReference type="GO" id="GO:0019430">
    <property type="term" value="P:removal of superoxide radicals"/>
    <property type="evidence" value="ECO:0007669"/>
    <property type="project" value="InterPro"/>
</dbReference>
<dbReference type="PANTHER" id="PTHR36541">
    <property type="entry name" value="SUPEROXIDE REDUCTASE-RELATED"/>
    <property type="match status" value="1"/>
</dbReference>
<keyword evidence="8 12" id="KW-0408">Iron</keyword>
<keyword evidence="7" id="KW-0249">Electron transport</keyword>
<feature type="binding site" evidence="12">
    <location>
        <position position="29"/>
    </location>
    <ligand>
        <name>Fe cation</name>
        <dbReference type="ChEBI" id="CHEBI:24875"/>
        <label>1</label>
    </ligand>
</feature>
<feature type="binding site" evidence="12">
    <location>
        <position position="118"/>
    </location>
    <ligand>
        <name>Fe cation</name>
        <dbReference type="ChEBI" id="CHEBI:24875"/>
        <label>1</label>
    </ligand>
</feature>
<sequence length="128" mass="14899">MTKNLEIYRCNRCGNIVEVIKGNGAPMVCCGEKMELLQGQTADTSVEKHVPFIEEIEEGYKVRIGENQNHPMMEKHYIQWVELIVGSRIYRKEFTHNDIPEVTFKVEKADKVVAREYCNLHGLWEKKS</sequence>
<evidence type="ECO:0000256" key="1">
    <source>
        <dbReference type="ARBA" id="ARBA00001973"/>
    </source>
</evidence>
<dbReference type="GO" id="GO:0005506">
    <property type="term" value="F:iron ion binding"/>
    <property type="evidence" value="ECO:0007669"/>
    <property type="project" value="InterPro"/>
</dbReference>
<dbReference type="InterPro" id="IPR002742">
    <property type="entry name" value="Desulfoferrodoxin_Fe-bd_dom"/>
</dbReference>
<evidence type="ECO:0000256" key="7">
    <source>
        <dbReference type="ARBA" id="ARBA00022982"/>
    </source>
</evidence>
<protein>
    <recommendedName>
        <fullName evidence="4">Desulfoferrodoxin</fullName>
        <ecNumber evidence="3">1.15.1.2</ecNumber>
    </recommendedName>
    <alternativeName>
        <fullName evidence="10">Superoxide reductase</fullName>
    </alternativeName>
</protein>
<comment type="similarity">
    <text evidence="2">Belongs to the desulfoferrodoxin family.</text>
</comment>
<dbReference type="InterPro" id="IPR004793">
    <property type="entry name" value="Desulfoferrodoxin_rbo"/>
</dbReference>
<feature type="domain" description="Desulfoferrodoxin N-terminal" evidence="14">
    <location>
        <begin position="2"/>
        <end position="37"/>
    </location>
</feature>
<name>A0A9J6NVZ2_9CLOT</name>
<evidence type="ECO:0000259" key="13">
    <source>
        <dbReference type="Pfam" id="PF01880"/>
    </source>
</evidence>
<comment type="caution">
    <text evidence="15">The sequence shown here is derived from an EMBL/GenBank/DDBJ whole genome shotgun (WGS) entry which is preliminary data.</text>
</comment>
<gene>
    <name evidence="15" type="ORF">KDK92_00365</name>
</gene>
<dbReference type="Pfam" id="PF06397">
    <property type="entry name" value="Desulfoferrod_N"/>
    <property type="match status" value="1"/>
</dbReference>
<comment type="cofactor">
    <cofactor evidence="12">
        <name>Fe(2+)</name>
        <dbReference type="ChEBI" id="CHEBI:29033"/>
    </cofactor>
    <text evidence="12">Binds 1 Fe(2+) ion per subunit. The iron ion 2 is coordinated via four histidines and one cysteine residue.</text>
</comment>
<dbReference type="AlphaFoldDB" id="A0A9J6NVZ2"/>
<feature type="binding site" evidence="12">
    <location>
        <position position="70"/>
    </location>
    <ligand>
        <name>Fe cation</name>
        <dbReference type="ChEBI" id="CHEBI:24875"/>
        <label>1</label>
    </ligand>
</feature>
<feature type="binding site" evidence="12">
    <location>
        <position position="13"/>
    </location>
    <ligand>
        <name>Fe cation</name>
        <dbReference type="ChEBI" id="CHEBI:24875"/>
        <label>1</label>
    </ligand>
</feature>
<evidence type="ECO:0000256" key="8">
    <source>
        <dbReference type="ARBA" id="ARBA00023004"/>
    </source>
</evidence>
<organism evidence="15 16">
    <name type="scientific">Oceanirhabdus seepicola</name>
    <dbReference type="NCBI Taxonomy" id="2828781"/>
    <lineage>
        <taxon>Bacteria</taxon>
        <taxon>Bacillati</taxon>
        <taxon>Bacillota</taxon>
        <taxon>Clostridia</taxon>
        <taxon>Eubacteriales</taxon>
        <taxon>Clostridiaceae</taxon>
        <taxon>Oceanirhabdus</taxon>
    </lineage>
</organism>
<comment type="cofactor">
    <cofactor evidence="12">
        <name>Fe(3+)</name>
        <dbReference type="ChEBI" id="CHEBI:29034"/>
    </cofactor>
    <text evidence="12">Binds 1 Fe(3+) ion per subunit. The iron ion 1 is coordinated via 4 cysteine residues.</text>
</comment>
<feature type="binding site" evidence="12">
    <location>
        <position position="10"/>
    </location>
    <ligand>
        <name>Fe cation</name>
        <dbReference type="ChEBI" id="CHEBI:24875"/>
        <label>1</label>
    </ligand>
</feature>
<comment type="catalytic activity">
    <reaction evidence="11">
        <text>reduced [rubredoxin] + superoxide + 2 H(+) = oxidized [rubredoxin] + H2O2</text>
        <dbReference type="Rhea" id="RHEA:21324"/>
        <dbReference type="Rhea" id="RHEA-COMP:10302"/>
        <dbReference type="Rhea" id="RHEA-COMP:10303"/>
        <dbReference type="ChEBI" id="CHEBI:15378"/>
        <dbReference type="ChEBI" id="CHEBI:16240"/>
        <dbReference type="ChEBI" id="CHEBI:18421"/>
        <dbReference type="ChEBI" id="CHEBI:29033"/>
        <dbReference type="ChEBI" id="CHEBI:29034"/>
        <dbReference type="EC" id="1.15.1.2"/>
    </reaction>
</comment>
<dbReference type="GO" id="GO:0050605">
    <property type="term" value="F:superoxide reductase activity"/>
    <property type="evidence" value="ECO:0007669"/>
    <property type="project" value="UniProtKB-EC"/>
</dbReference>
<evidence type="ECO:0000256" key="3">
    <source>
        <dbReference type="ARBA" id="ARBA00012679"/>
    </source>
</evidence>
<dbReference type="NCBIfam" id="TIGR00332">
    <property type="entry name" value="neela_ferrous"/>
    <property type="match status" value="1"/>
</dbReference>
<keyword evidence="6 12" id="KW-0479">Metal-binding</keyword>
<dbReference type="CDD" id="cd00974">
    <property type="entry name" value="DSRD"/>
    <property type="match status" value="1"/>
</dbReference>
<dbReference type="SUPFAM" id="SSF49367">
    <property type="entry name" value="Superoxide reductase-like"/>
    <property type="match status" value="1"/>
</dbReference>